<dbReference type="PANTHER" id="PTHR38048">
    <property type="entry name" value="EXPRESSED PROTEIN"/>
    <property type="match status" value="1"/>
</dbReference>
<comment type="caution">
    <text evidence="2">The sequence shown here is derived from an EMBL/GenBank/DDBJ whole genome shotgun (WGS) entry which is preliminary data.</text>
</comment>
<proteinExistence type="predicted"/>
<dbReference type="Pfam" id="PF01814">
    <property type="entry name" value="Hemerythrin"/>
    <property type="match status" value="1"/>
</dbReference>
<organism evidence="2 3">
    <name type="scientific">Mycena chlorophos</name>
    <name type="common">Agaric fungus</name>
    <name type="synonym">Agaricus chlorophos</name>
    <dbReference type="NCBI Taxonomy" id="658473"/>
    <lineage>
        <taxon>Eukaryota</taxon>
        <taxon>Fungi</taxon>
        <taxon>Dikarya</taxon>
        <taxon>Basidiomycota</taxon>
        <taxon>Agaricomycotina</taxon>
        <taxon>Agaricomycetes</taxon>
        <taxon>Agaricomycetidae</taxon>
        <taxon>Agaricales</taxon>
        <taxon>Marasmiineae</taxon>
        <taxon>Mycenaceae</taxon>
        <taxon>Mycena</taxon>
    </lineage>
</organism>
<gene>
    <name evidence="2" type="ORF">HMN09_01374500</name>
</gene>
<dbReference type="EMBL" id="JACAZE010000032">
    <property type="protein sequence ID" value="KAF7288685.1"/>
    <property type="molecule type" value="Genomic_DNA"/>
</dbReference>
<dbReference type="AlphaFoldDB" id="A0A8H6RZU5"/>
<name>A0A8H6RZU5_MYCCL</name>
<reference evidence="2" key="1">
    <citation type="submission" date="2020-05" db="EMBL/GenBank/DDBJ databases">
        <title>Mycena genomes resolve the evolution of fungal bioluminescence.</title>
        <authorList>
            <person name="Tsai I.J."/>
        </authorList>
    </citation>
    <scope>NUCLEOTIDE SEQUENCE</scope>
    <source>
        <strain evidence="2">110903Hualien_Pintung</strain>
    </source>
</reference>
<sequence>MNRFRLFHRQVMSTAAEERRFNHLGDTMASFHNYFKQEFNTLYDLADGSFTKRGLNLTLYLDIARKLSHHLTMHHTYEERYIFPVLAKKMPQFATDADEGHIESHKGIHEGLDSLDALVKKFKSEPSTYSPAEMRACLDGFREVLFTHLDQEVSDLGGENMKKYWTLEELEMLPM</sequence>
<evidence type="ECO:0000259" key="1">
    <source>
        <dbReference type="Pfam" id="PF01814"/>
    </source>
</evidence>
<dbReference type="OrthoDB" id="10044044at2759"/>
<dbReference type="Proteomes" id="UP000613580">
    <property type="component" value="Unassembled WGS sequence"/>
</dbReference>
<dbReference type="Gene3D" id="1.20.120.520">
    <property type="entry name" value="nmb1532 protein domain like"/>
    <property type="match status" value="1"/>
</dbReference>
<evidence type="ECO:0000313" key="2">
    <source>
        <dbReference type="EMBL" id="KAF7288685.1"/>
    </source>
</evidence>
<dbReference type="InterPro" id="IPR053206">
    <property type="entry name" value="Dimeric_xanthone_biosynth"/>
</dbReference>
<accession>A0A8H6RZU5</accession>
<dbReference type="InterPro" id="IPR012312">
    <property type="entry name" value="Hemerythrin-like"/>
</dbReference>
<evidence type="ECO:0000313" key="3">
    <source>
        <dbReference type="Proteomes" id="UP000613580"/>
    </source>
</evidence>
<feature type="domain" description="Hemerythrin-like" evidence="1">
    <location>
        <begin position="26"/>
        <end position="154"/>
    </location>
</feature>
<protein>
    <submittedName>
        <fullName evidence="2">Hemerythrin domain-containing protein</fullName>
    </submittedName>
</protein>
<dbReference type="PANTHER" id="PTHR38048:SF1">
    <property type="entry name" value="HEMERYTHRIN-LIKE DOMAIN-CONTAINING PROTEIN"/>
    <property type="match status" value="1"/>
</dbReference>
<keyword evidence="3" id="KW-1185">Reference proteome</keyword>
<dbReference type="CDD" id="cd12108">
    <property type="entry name" value="Hr-like"/>
    <property type="match status" value="1"/>
</dbReference>